<organism evidence="3 4">
    <name type="scientific">Madurella fahalii</name>
    <dbReference type="NCBI Taxonomy" id="1157608"/>
    <lineage>
        <taxon>Eukaryota</taxon>
        <taxon>Fungi</taxon>
        <taxon>Dikarya</taxon>
        <taxon>Ascomycota</taxon>
        <taxon>Pezizomycotina</taxon>
        <taxon>Sordariomycetes</taxon>
        <taxon>Sordariomycetidae</taxon>
        <taxon>Sordariales</taxon>
        <taxon>Sordariales incertae sedis</taxon>
        <taxon>Madurella</taxon>
    </lineage>
</organism>
<evidence type="ECO:0000313" key="4">
    <source>
        <dbReference type="Proteomes" id="UP001628179"/>
    </source>
</evidence>
<dbReference type="GeneID" id="98178969"/>
<dbReference type="PANTHER" id="PTHR38694:SF1">
    <property type="entry name" value="PEROXIN DOMAIN-CONTAINING PROTEIN"/>
    <property type="match status" value="1"/>
</dbReference>
<protein>
    <submittedName>
        <fullName evidence="3">Uncharacterized protein</fullName>
    </submittedName>
</protein>
<keyword evidence="4" id="KW-1185">Reference proteome</keyword>
<dbReference type="InterPro" id="IPR021709">
    <property type="entry name" value="DUF3292"/>
</dbReference>
<sequence>MDSDRPNAAPPSTSAAADTGPGVGVKDYLPVPASNPANTAGRDSLGTADDLQGGQTLSHALAADNQREQGRAQQEHDRQVLDLGWNEKKQDIAAPLVAGMDNEELWLLVRRFNKQIYHVKSTPYPAPGGLDLNIADDEEFSPDKMRANIERLYMTVGVGLLAGVKHIARLRSWRETQRTACFAAAYFTAWLFDLLAPLLSAMLVALIAVPESRGILFPPAPVSLVDSKTGGVQKPKAGLLGSRDSATGAPENHKGEAVEQEASNFVSSIASVALSSAAGKHPQGDQDSDENGATDAAPDPTALAVKAADAKDKAAGSKPSAKHDKTKVPVETAMWSKMRPIMHTIGTMADTWERFANALTPIPVFPSEVFRLRLVALLLPLVFGVSLFVTPYIFLKSLSLFIGLIFFGDPLISRGLDWLNRTIPNWQKLLEPRNTILKGVPTNAQLTLTLLRRGEANHAPLPPPPRISSPPPSEPASVTDAHLRATGAGPPLNASQGELDAAIAQPDPATAHETGGADVDAARETKHGKTGSRLLGFFRGTTRGVVKTAVGTDTVRAKAGSEPARNRLGVIPARHAAAPVSGPVEFEARYEGRKGCVYLSDAGTVPVVAFGEGSRSRVKIGGAEREDVHPVWSVPVGDVVEMKKIGGYGWKAKLVVGWSMEREVKDGLEIKTVDGREFKVTAVPLRDELFNRLVAMGAQKWEAW</sequence>
<keyword evidence="2" id="KW-0812">Transmembrane</keyword>
<feature type="region of interest" description="Disordered" evidence="1">
    <location>
        <begin position="1"/>
        <end position="52"/>
    </location>
</feature>
<dbReference type="PANTHER" id="PTHR38694">
    <property type="entry name" value="CONSERVED EXPRESSED PROTEIN"/>
    <property type="match status" value="1"/>
</dbReference>
<comment type="caution">
    <text evidence="3">The sequence shown here is derived from an EMBL/GenBank/DDBJ whole genome shotgun (WGS) entry which is preliminary data.</text>
</comment>
<feature type="region of interest" description="Disordered" evidence="1">
    <location>
        <begin position="227"/>
        <end position="260"/>
    </location>
</feature>
<feature type="transmembrane region" description="Helical" evidence="2">
    <location>
        <begin position="188"/>
        <end position="209"/>
    </location>
</feature>
<gene>
    <name evidence="3" type="ORF">MFIFM68171_08226</name>
</gene>
<dbReference type="Proteomes" id="UP001628179">
    <property type="component" value="Unassembled WGS sequence"/>
</dbReference>
<feature type="transmembrane region" description="Helical" evidence="2">
    <location>
        <begin position="374"/>
        <end position="394"/>
    </location>
</feature>
<evidence type="ECO:0000313" key="3">
    <source>
        <dbReference type="EMBL" id="GAB1318016.1"/>
    </source>
</evidence>
<reference evidence="3 4" key="1">
    <citation type="submission" date="2024-09" db="EMBL/GenBank/DDBJ databases">
        <title>Itraconazole resistance in Madurella fahalii resulting from another homologue of gene encoding cytochrome P450 14-alpha sterol demethylase (CYP51).</title>
        <authorList>
            <person name="Yoshioka I."/>
            <person name="Fahal A.H."/>
            <person name="Kaneko S."/>
            <person name="Yaguchi T."/>
        </authorList>
    </citation>
    <scope>NUCLEOTIDE SEQUENCE [LARGE SCALE GENOMIC DNA]</scope>
    <source>
        <strain evidence="3 4">IFM 68171</strain>
    </source>
</reference>
<feature type="region of interest" description="Disordered" evidence="1">
    <location>
        <begin position="457"/>
        <end position="495"/>
    </location>
</feature>
<feature type="compositionally biased region" description="Pro residues" evidence="1">
    <location>
        <begin position="460"/>
        <end position="474"/>
    </location>
</feature>
<evidence type="ECO:0000256" key="2">
    <source>
        <dbReference type="SAM" id="Phobius"/>
    </source>
</evidence>
<proteinExistence type="predicted"/>
<feature type="region of interest" description="Disordered" evidence="1">
    <location>
        <begin position="276"/>
        <end position="327"/>
    </location>
</feature>
<feature type="compositionally biased region" description="Low complexity" evidence="1">
    <location>
        <begin position="10"/>
        <end position="19"/>
    </location>
</feature>
<accession>A0ABQ0GJS3</accession>
<evidence type="ECO:0000256" key="1">
    <source>
        <dbReference type="SAM" id="MobiDB-lite"/>
    </source>
</evidence>
<dbReference type="EMBL" id="BAAFSV010000004">
    <property type="protein sequence ID" value="GAB1318016.1"/>
    <property type="molecule type" value="Genomic_DNA"/>
</dbReference>
<dbReference type="RefSeq" id="XP_070919747.1">
    <property type="nucleotide sequence ID" value="XM_071063646.1"/>
</dbReference>
<feature type="compositionally biased region" description="Basic and acidic residues" evidence="1">
    <location>
        <begin position="308"/>
        <end position="327"/>
    </location>
</feature>
<feature type="compositionally biased region" description="Low complexity" evidence="1">
    <location>
        <begin position="293"/>
        <end position="307"/>
    </location>
</feature>
<keyword evidence="2" id="KW-1133">Transmembrane helix</keyword>
<dbReference type="Pfam" id="PF11696">
    <property type="entry name" value="DUF3292"/>
    <property type="match status" value="1"/>
</dbReference>
<keyword evidence="2" id="KW-0472">Membrane</keyword>
<name>A0ABQ0GJS3_9PEZI</name>